<gene>
    <name evidence="3" type="ORF">NCTC12112_03102</name>
</gene>
<dbReference type="EMBL" id="LS483487">
    <property type="protein sequence ID" value="SQJ15735.1"/>
    <property type="molecule type" value="Genomic_DNA"/>
</dbReference>
<feature type="transmembrane region" description="Helical" evidence="1">
    <location>
        <begin position="179"/>
        <end position="196"/>
    </location>
</feature>
<dbReference type="SUPFAM" id="SSF103481">
    <property type="entry name" value="Multidrug resistance efflux transporter EmrE"/>
    <property type="match status" value="2"/>
</dbReference>
<accession>A0AAX2JHL6</accession>
<feature type="domain" description="EamA" evidence="2">
    <location>
        <begin position="177"/>
        <end position="279"/>
    </location>
</feature>
<name>A0AAX2JHL6_9FUSO</name>
<feature type="transmembrane region" description="Helical" evidence="1">
    <location>
        <begin position="208"/>
        <end position="225"/>
    </location>
</feature>
<feature type="transmembrane region" description="Helical" evidence="1">
    <location>
        <begin position="117"/>
        <end position="133"/>
    </location>
</feature>
<protein>
    <submittedName>
        <fullName evidence="3">EamA-like transporter family</fullName>
    </submittedName>
</protein>
<feature type="domain" description="EamA" evidence="2">
    <location>
        <begin position="2"/>
        <end position="134"/>
    </location>
</feature>
<sequence>MLYLIIAVLSNTFMTFIIRLSEKEKSNRFNVNTFNYLFGGILAYFVIRKESIFSFDGDYKYTLFLAVINAVLYITCLYLMQVNMKKNGAPLTTTYNRLGLLIPILVSVILFKEYPNQMQIIGCILAIFSIYYINKKDKKDEKSKVSPLLLIALFMAGGMVDTLAKIYGYYGNSNLQGHFIFYTFVFSFIFSLILSIKSIKNLSKKEILIGFFIGIPNQITTLAQLKAVAVLPAYLVFPAYSISVILLVNLVNFLFFKEKLTMRQYVGTGIIISALICMNV</sequence>
<dbReference type="AlphaFoldDB" id="A0AAX2JHL6"/>
<dbReference type="KEGG" id="ful:C4N20_06065"/>
<dbReference type="Gene3D" id="1.10.3730.20">
    <property type="match status" value="2"/>
</dbReference>
<feature type="transmembrane region" description="Helical" evidence="1">
    <location>
        <begin position="94"/>
        <end position="111"/>
    </location>
</feature>
<proteinExistence type="predicted"/>
<dbReference type="Proteomes" id="UP000249008">
    <property type="component" value="Chromosome 1"/>
</dbReference>
<feature type="transmembrane region" description="Helical" evidence="1">
    <location>
        <begin position="29"/>
        <end position="47"/>
    </location>
</feature>
<evidence type="ECO:0000313" key="4">
    <source>
        <dbReference type="Proteomes" id="UP000249008"/>
    </source>
</evidence>
<dbReference type="GO" id="GO:0016020">
    <property type="term" value="C:membrane"/>
    <property type="evidence" value="ECO:0007669"/>
    <property type="project" value="InterPro"/>
</dbReference>
<dbReference type="GeneID" id="78454366"/>
<evidence type="ECO:0000313" key="3">
    <source>
        <dbReference type="EMBL" id="SQJ15735.1"/>
    </source>
</evidence>
<keyword evidence="1" id="KW-1133">Transmembrane helix</keyword>
<feature type="transmembrane region" description="Helical" evidence="1">
    <location>
        <begin position="231"/>
        <end position="255"/>
    </location>
</feature>
<reference evidence="3 4" key="1">
    <citation type="submission" date="2018-06" db="EMBL/GenBank/DDBJ databases">
        <authorList>
            <consortium name="Pathogen Informatics"/>
            <person name="Doyle S."/>
        </authorList>
    </citation>
    <scope>NUCLEOTIDE SEQUENCE [LARGE SCALE GENOMIC DNA]</scope>
    <source>
        <strain evidence="3 4">NCTC12112</strain>
    </source>
</reference>
<evidence type="ECO:0000259" key="2">
    <source>
        <dbReference type="Pfam" id="PF00892"/>
    </source>
</evidence>
<dbReference type="RefSeq" id="WP_005978501.1">
    <property type="nucleotide sequence ID" value="NZ_BAABXY010000001.1"/>
</dbReference>
<keyword evidence="1" id="KW-0472">Membrane</keyword>
<organism evidence="3 4">
    <name type="scientific">Fusobacterium ulcerans</name>
    <dbReference type="NCBI Taxonomy" id="861"/>
    <lineage>
        <taxon>Bacteria</taxon>
        <taxon>Fusobacteriati</taxon>
        <taxon>Fusobacteriota</taxon>
        <taxon>Fusobacteriia</taxon>
        <taxon>Fusobacteriales</taxon>
        <taxon>Fusobacteriaceae</taxon>
        <taxon>Fusobacterium</taxon>
    </lineage>
</organism>
<feature type="transmembrane region" description="Helical" evidence="1">
    <location>
        <begin position="59"/>
        <end position="82"/>
    </location>
</feature>
<dbReference type="Pfam" id="PF00892">
    <property type="entry name" value="EamA"/>
    <property type="match status" value="2"/>
</dbReference>
<feature type="transmembrane region" description="Helical" evidence="1">
    <location>
        <begin position="145"/>
        <end position="167"/>
    </location>
</feature>
<evidence type="ECO:0000256" key="1">
    <source>
        <dbReference type="SAM" id="Phobius"/>
    </source>
</evidence>
<dbReference type="InterPro" id="IPR037185">
    <property type="entry name" value="EmrE-like"/>
</dbReference>
<dbReference type="InterPro" id="IPR000620">
    <property type="entry name" value="EamA_dom"/>
</dbReference>
<keyword evidence="1" id="KW-0812">Transmembrane</keyword>